<name>A0A7W9TN45_CASDE</name>
<dbReference type="HAMAP" id="MF_01632">
    <property type="entry name" value="UbiC"/>
    <property type="match status" value="1"/>
</dbReference>
<dbReference type="GO" id="GO:0008813">
    <property type="term" value="F:chorismate lyase activity"/>
    <property type="evidence" value="ECO:0007669"/>
    <property type="project" value="UniProtKB-UniRule"/>
</dbReference>
<evidence type="ECO:0000256" key="2">
    <source>
        <dbReference type="ARBA" id="ARBA00022688"/>
    </source>
</evidence>
<protein>
    <recommendedName>
        <fullName evidence="5">Probable chorismate pyruvate-lyase</fullName>
        <shortName evidence="5">CL</shortName>
        <shortName evidence="5">CPL</shortName>
        <ecNumber evidence="5">4.1.3.40</ecNumber>
    </recommendedName>
</protein>
<dbReference type="Gene3D" id="3.40.1410.10">
    <property type="entry name" value="Chorismate lyase-like"/>
    <property type="match status" value="1"/>
</dbReference>
<dbReference type="PANTHER" id="PTHR38683">
    <property type="entry name" value="CHORISMATE PYRUVATE-LYASE"/>
    <property type="match status" value="1"/>
</dbReference>
<evidence type="ECO:0000256" key="3">
    <source>
        <dbReference type="ARBA" id="ARBA00023239"/>
    </source>
</evidence>
<comment type="catalytic activity">
    <reaction evidence="5">
        <text>chorismate = 4-hydroxybenzoate + pyruvate</text>
        <dbReference type="Rhea" id="RHEA:16505"/>
        <dbReference type="ChEBI" id="CHEBI:15361"/>
        <dbReference type="ChEBI" id="CHEBI:17879"/>
        <dbReference type="ChEBI" id="CHEBI:29748"/>
        <dbReference type="EC" id="4.1.3.40"/>
    </reaction>
</comment>
<dbReference type="SUPFAM" id="SSF64288">
    <property type="entry name" value="Chorismate lyase-like"/>
    <property type="match status" value="1"/>
</dbReference>
<proteinExistence type="inferred from homology"/>
<comment type="subcellular location">
    <subcellularLocation>
        <location evidence="5">Cytoplasm</location>
    </subcellularLocation>
</comment>
<organism evidence="6 7">
    <name type="scientific">Castellaniella defragrans</name>
    <name type="common">Alcaligenes defragrans</name>
    <dbReference type="NCBI Taxonomy" id="75697"/>
    <lineage>
        <taxon>Bacteria</taxon>
        <taxon>Pseudomonadati</taxon>
        <taxon>Pseudomonadota</taxon>
        <taxon>Betaproteobacteria</taxon>
        <taxon>Burkholderiales</taxon>
        <taxon>Alcaligenaceae</taxon>
        <taxon>Castellaniella</taxon>
    </lineage>
</organism>
<keyword evidence="1 5" id="KW-0963">Cytoplasm</keyword>
<feature type="binding site" evidence="5">
    <location>
        <position position="103"/>
    </location>
    <ligand>
        <name>substrate</name>
    </ligand>
</feature>
<keyword evidence="3 5" id="KW-0456">Lyase</keyword>
<dbReference type="EMBL" id="JACHIB010000008">
    <property type="protein sequence ID" value="MBB6083649.1"/>
    <property type="molecule type" value="Genomic_DNA"/>
</dbReference>
<dbReference type="PANTHER" id="PTHR38683:SF1">
    <property type="entry name" value="CHORISMATE PYRUVATE-LYASE"/>
    <property type="match status" value="1"/>
</dbReference>
<reference evidence="6 7" key="1">
    <citation type="submission" date="2020-08" db="EMBL/GenBank/DDBJ databases">
        <title>Genomic Encyclopedia of Type Strains, Phase IV (KMG-IV): sequencing the most valuable type-strain genomes for metagenomic binning, comparative biology and taxonomic classification.</title>
        <authorList>
            <person name="Goeker M."/>
        </authorList>
    </citation>
    <scope>NUCLEOTIDE SEQUENCE [LARGE SCALE GENOMIC DNA]</scope>
    <source>
        <strain evidence="6 7">DSM 12141</strain>
    </source>
</reference>
<comment type="caution">
    <text evidence="5">Lacks conserved residue(s) required for the propagation of feature annotation.</text>
</comment>
<evidence type="ECO:0000256" key="1">
    <source>
        <dbReference type="ARBA" id="ARBA00022490"/>
    </source>
</evidence>
<dbReference type="GO" id="GO:0006744">
    <property type="term" value="P:ubiquinone biosynthetic process"/>
    <property type="evidence" value="ECO:0007669"/>
    <property type="project" value="UniProtKB-UniRule"/>
</dbReference>
<comment type="function">
    <text evidence="5">Removes the pyruvyl group from chorismate, with concomitant aromatization of the ring, to provide 4-hydroxybenzoate (4HB) for the ubiquinone pathway.</text>
</comment>
<dbReference type="InterPro" id="IPR007440">
    <property type="entry name" value="Chorismate--pyruvate_lyase"/>
</dbReference>
<evidence type="ECO:0000256" key="5">
    <source>
        <dbReference type="HAMAP-Rule" id="MF_01632"/>
    </source>
</evidence>
<dbReference type="UniPathway" id="UPA00232"/>
<feature type="binding site" evidence="5">
    <location>
        <position position="141"/>
    </location>
    <ligand>
        <name>substrate</name>
    </ligand>
</feature>
<feature type="binding site" evidence="5">
    <location>
        <position position="197"/>
    </location>
    <ligand>
        <name>substrate</name>
    </ligand>
</feature>
<dbReference type="InterPro" id="IPR028978">
    <property type="entry name" value="Chorismate_lyase_/UTRA_dom_sf"/>
</dbReference>
<keyword evidence="2 5" id="KW-0831">Ubiquinone biosynthesis</keyword>
<dbReference type="AlphaFoldDB" id="A0A7W9TN45"/>
<comment type="pathway">
    <text evidence="5">Cofactor biosynthesis; ubiquinone biosynthesis.</text>
</comment>
<dbReference type="Pfam" id="PF04345">
    <property type="entry name" value="Chor_lyase"/>
    <property type="match status" value="1"/>
</dbReference>
<accession>A0A7W9TN45</accession>
<dbReference type="GO" id="GO:0042866">
    <property type="term" value="P:pyruvate biosynthetic process"/>
    <property type="evidence" value="ECO:0007669"/>
    <property type="project" value="UniProtKB-UniRule"/>
</dbReference>
<evidence type="ECO:0000313" key="6">
    <source>
        <dbReference type="EMBL" id="MBB6083649.1"/>
    </source>
</evidence>
<keyword evidence="4 5" id="KW-0670">Pyruvate</keyword>
<dbReference type="GO" id="GO:0005829">
    <property type="term" value="C:cytosol"/>
    <property type="evidence" value="ECO:0007669"/>
    <property type="project" value="TreeGrafter"/>
</dbReference>
<evidence type="ECO:0000313" key="7">
    <source>
        <dbReference type="Proteomes" id="UP000541136"/>
    </source>
</evidence>
<dbReference type="EC" id="4.1.3.40" evidence="5"/>
<gene>
    <name evidence="5" type="primary">ubiC</name>
    <name evidence="6" type="ORF">HNR28_001688</name>
</gene>
<sequence length="212" mass="23297">MMLRIVSRRPAGPGAIGHAIVMPLEDMLSMTPDTALPRPWRSVPAPGLDRTRQAWLRRPGALTAGLRRLGEVRLTVRREAVEALTPGWAAEAGLPAGAPVWWREILMTIDGVPAVQACSFTPLRASLGVWQAMRGLGQRPLADILYRDPRIARSGFRFGRLRVRRADGTWTGAATGAAILARHSVFVRLGQPLLVAEYFLPSFWAVAGRRRP</sequence>
<dbReference type="Proteomes" id="UP000541136">
    <property type="component" value="Unassembled WGS sequence"/>
</dbReference>
<comment type="caution">
    <text evidence="6">The sequence shown here is derived from an EMBL/GenBank/DDBJ whole genome shotgun (WGS) entry which is preliminary data.</text>
</comment>
<comment type="similarity">
    <text evidence="5">Belongs to the UbiC family.</text>
</comment>
<evidence type="ECO:0000256" key="4">
    <source>
        <dbReference type="ARBA" id="ARBA00023317"/>
    </source>
</evidence>